<reference evidence="9" key="1">
    <citation type="journal article" date="2012" name="J. Bacteriol.">
        <title>Genome Sequence of Streptomyces auratus Strain AGR0001, a Phoslactomycin-Producing Actinomycete.</title>
        <authorList>
            <person name="Han X."/>
            <person name="Li M."/>
            <person name="Ding Z."/>
            <person name="Zhao J."/>
            <person name="Ji K."/>
            <person name="Wen M."/>
            <person name="Lu T."/>
        </authorList>
    </citation>
    <scope>NUCLEOTIDE SEQUENCE [LARGE SCALE GENOMIC DNA]</scope>
    <source>
        <strain evidence="9">AGR0001</strain>
    </source>
</reference>
<gene>
    <name evidence="10" type="ORF">SU9_016440</name>
    <name evidence="9" type="ORF">SU9_15127</name>
</gene>
<keyword evidence="6 7" id="KW-0503">Monooxygenase</keyword>
<accession>J2K050</accession>
<dbReference type="PROSITE" id="PS00086">
    <property type="entry name" value="CYTOCHROME_P450"/>
    <property type="match status" value="1"/>
</dbReference>
<dbReference type="Proteomes" id="UP000009036">
    <property type="component" value="Chromosome"/>
</dbReference>
<dbReference type="AlphaFoldDB" id="J2K050"/>
<evidence type="ECO:0000313" key="9">
    <source>
        <dbReference type="EMBL" id="EJJ06098.1"/>
    </source>
</evidence>
<organism evidence="9">
    <name type="scientific">Streptomyces auratus AGR0001</name>
    <dbReference type="NCBI Taxonomy" id="1160718"/>
    <lineage>
        <taxon>Bacteria</taxon>
        <taxon>Bacillati</taxon>
        <taxon>Actinomycetota</taxon>
        <taxon>Actinomycetes</taxon>
        <taxon>Kitasatosporales</taxon>
        <taxon>Streptomycetaceae</taxon>
        <taxon>Streptomyces</taxon>
    </lineage>
</organism>
<evidence type="ECO:0000256" key="4">
    <source>
        <dbReference type="ARBA" id="ARBA00023002"/>
    </source>
</evidence>
<proteinExistence type="inferred from homology"/>
<dbReference type="InterPro" id="IPR017972">
    <property type="entry name" value="Cyt_P450_CS"/>
</dbReference>
<protein>
    <submittedName>
        <fullName evidence="9 10">Cytochrome P450</fullName>
    </submittedName>
</protein>
<feature type="region of interest" description="Disordered" evidence="8">
    <location>
        <begin position="1"/>
        <end position="22"/>
    </location>
</feature>
<keyword evidence="5 7" id="KW-0408">Iron</keyword>
<dbReference type="PANTHER" id="PTHR46696:SF1">
    <property type="entry name" value="CYTOCHROME P450 YJIB-RELATED"/>
    <property type="match status" value="1"/>
</dbReference>
<dbReference type="KEGG" id="sauh:SU9_016440"/>
<name>J2K050_9ACTN</name>
<dbReference type="GO" id="GO:0020037">
    <property type="term" value="F:heme binding"/>
    <property type="evidence" value="ECO:0007669"/>
    <property type="project" value="InterPro"/>
</dbReference>
<dbReference type="InterPro" id="IPR001128">
    <property type="entry name" value="Cyt_P450"/>
</dbReference>
<evidence type="ECO:0000256" key="7">
    <source>
        <dbReference type="RuleBase" id="RU000461"/>
    </source>
</evidence>
<evidence type="ECO:0000256" key="2">
    <source>
        <dbReference type="ARBA" id="ARBA00022617"/>
    </source>
</evidence>
<keyword evidence="2 7" id="KW-0349">Heme</keyword>
<keyword evidence="11" id="KW-1185">Reference proteome</keyword>
<dbReference type="PRINTS" id="PR00359">
    <property type="entry name" value="BP450"/>
</dbReference>
<dbReference type="FunFam" id="1.10.630.10:FF:000018">
    <property type="entry name" value="Cytochrome P450 monooxygenase"/>
    <property type="match status" value="1"/>
</dbReference>
<dbReference type="EMBL" id="AJGV01000093">
    <property type="protein sequence ID" value="EJJ06098.1"/>
    <property type="molecule type" value="Genomic_DNA"/>
</dbReference>
<evidence type="ECO:0000313" key="10">
    <source>
        <dbReference type="EMBL" id="QTZ92870.1"/>
    </source>
</evidence>
<dbReference type="SUPFAM" id="SSF48264">
    <property type="entry name" value="Cytochrome P450"/>
    <property type="match status" value="1"/>
</dbReference>
<evidence type="ECO:0000256" key="3">
    <source>
        <dbReference type="ARBA" id="ARBA00022723"/>
    </source>
</evidence>
<evidence type="ECO:0000256" key="5">
    <source>
        <dbReference type="ARBA" id="ARBA00023004"/>
    </source>
</evidence>
<keyword evidence="4 7" id="KW-0560">Oxidoreductase</keyword>
<dbReference type="PATRIC" id="fig|1160718.3.peg.3059"/>
<comment type="similarity">
    <text evidence="1 7">Belongs to the cytochrome P450 family.</text>
</comment>
<dbReference type="Gene3D" id="1.10.630.10">
    <property type="entry name" value="Cytochrome P450"/>
    <property type="match status" value="1"/>
</dbReference>
<dbReference type="HOGENOM" id="CLU_033716_1_1_11"/>
<dbReference type="GO" id="GO:0005506">
    <property type="term" value="F:iron ion binding"/>
    <property type="evidence" value="ECO:0007669"/>
    <property type="project" value="InterPro"/>
</dbReference>
<dbReference type="PANTHER" id="PTHR46696">
    <property type="entry name" value="P450, PUTATIVE (EUROFUNG)-RELATED"/>
    <property type="match status" value="1"/>
</dbReference>
<evidence type="ECO:0000313" key="11">
    <source>
        <dbReference type="Proteomes" id="UP000009036"/>
    </source>
</evidence>
<reference evidence="10" key="2">
    <citation type="submission" date="2021-04" db="EMBL/GenBank/DDBJ databases">
        <authorList>
            <person name="Wen M.-L."/>
            <person name="Han X.-L."/>
            <person name="Xiong J."/>
        </authorList>
    </citation>
    <scope>NUCLEOTIDE SEQUENCE</scope>
    <source>
        <strain evidence="10">AGR0001</strain>
    </source>
</reference>
<dbReference type="GO" id="GO:0004497">
    <property type="term" value="F:monooxygenase activity"/>
    <property type="evidence" value="ECO:0007669"/>
    <property type="project" value="UniProtKB-KW"/>
</dbReference>
<dbReference type="RefSeq" id="WP_006604575.1">
    <property type="nucleotide sequence ID" value="NZ_CP072931.1"/>
</dbReference>
<dbReference type="PRINTS" id="PR00385">
    <property type="entry name" value="P450"/>
</dbReference>
<dbReference type="OrthoDB" id="3664945at2"/>
<dbReference type="InterPro" id="IPR036396">
    <property type="entry name" value="Cyt_P450_sf"/>
</dbReference>
<dbReference type="eggNOG" id="COG2124">
    <property type="taxonomic scope" value="Bacteria"/>
</dbReference>
<dbReference type="CDD" id="cd11030">
    <property type="entry name" value="CYP105-like"/>
    <property type="match status" value="1"/>
</dbReference>
<dbReference type="EMBL" id="CP072931">
    <property type="protein sequence ID" value="QTZ92870.1"/>
    <property type="molecule type" value="Genomic_DNA"/>
</dbReference>
<evidence type="ECO:0000256" key="8">
    <source>
        <dbReference type="SAM" id="MobiDB-lite"/>
    </source>
</evidence>
<dbReference type="InterPro" id="IPR002397">
    <property type="entry name" value="Cyt_P450_B"/>
</dbReference>
<dbReference type="GO" id="GO:0016705">
    <property type="term" value="F:oxidoreductase activity, acting on paired donors, with incorporation or reduction of molecular oxygen"/>
    <property type="evidence" value="ECO:0007669"/>
    <property type="project" value="InterPro"/>
</dbReference>
<dbReference type="STRING" id="1160718.SU9_15127"/>
<sequence>MQYEPPAPLPERTLGEAAPLPDPVSLPLTRPAGCPFDPPAELARLREQRPLSRLHYADGHVGWLATSHSAVRAIAADTRFSSRYELMHYPLLEGGPGGALPPAPVGDLTGIDPPEHTRYRRLLAGKFTVRRMRALTARVEQITAEHLDAMERQGPTVDLVAAYAHPVPALMICELLGVAEADREAFQRHAAAVSDADATVADQLAAFEALGDFVRELVSAKRARPTDDLLSDLTTTDLSDAELAGIGSFLLAAGLDTTAHMLGLGTFALLQHPAQAAALRADPSLADQAVEELMRYLSIAHTGARAALEDVEVDGQLIKAGETVTLAVGAANRDPARFPDPDTLDLHRKATGQLAFGHGIHQCLGQQLARVEMRIAFPALFRRFPTLRLAVPPEEVPLRLQMGLYGVHRLPVTWDEA</sequence>
<evidence type="ECO:0000256" key="1">
    <source>
        <dbReference type="ARBA" id="ARBA00010617"/>
    </source>
</evidence>
<keyword evidence="3 7" id="KW-0479">Metal-binding</keyword>
<evidence type="ECO:0000256" key="6">
    <source>
        <dbReference type="ARBA" id="ARBA00023033"/>
    </source>
</evidence>
<dbReference type="Pfam" id="PF00067">
    <property type="entry name" value="p450"/>
    <property type="match status" value="1"/>
</dbReference>